<dbReference type="EMBL" id="SZYD01000007">
    <property type="protein sequence ID" value="KAD5802876.1"/>
    <property type="molecule type" value="Genomic_DNA"/>
</dbReference>
<accession>A0A5N6P3H4</accession>
<comment type="caution">
    <text evidence="2">The sequence shown here is derived from an EMBL/GenBank/DDBJ whole genome shotgun (WGS) entry which is preliminary data.</text>
</comment>
<dbReference type="Pfam" id="PF22936">
    <property type="entry name" value="Pol_BBD"/>
    <property type="match status" value="1"/>
</dbReference>
<dbReference type="AlphaFoldDB" id="A0A5N6P3H4"/>
<sequence>MRSNLFITYLKPNPNTHIPSSLWIRVAPNVALNNTWIVDSGASRHITRDISLLTNVMSIIGGYVAFVEDKGRFITGEGIISNGQVSFDKVKYVKQLENNLLSVSQICDKKYKVLFDDSSCYIPKQGITIPDDWILMLAPRKQDLHVLNMATASTTSSTASGFMSKATEKD</sequence>
<reference evidence="2 3" key="1">
    <citation type="submission" date="2019-05" db="EMBL/GenBank/DDBJ databases">
        <title>Mikania micrantha, genome provides insights into the molecular mechanism of rapid growth.</title>
        <authorList>
            <person name="Liu B."/>
        </authorList>
    </citation>
    <scope>NUCLEOTIDE SEQUENCE [LARGE SCALE GENOMIC DNA]</scope>
    <source>
        <strain evidence="2">NLD-2019</strain>
        <tissue evidence="2">Leaf</tissue>
    </source>
</reference>
<evidence type="ECO:0000313" key="3">
    <source>
        <dbReference type="Proteomes" id="UP000326396"/>
    </source>
</evidence>
<dbReference type="OrthoDB" id="1932348at2759"/>
<dbReference type="Proteomes" id="UP000326396">
    <property type="component" value="Linkage Group LG15"/>
</dbReference>
<evidence type="ECO:0000259" key="1">
    <source>
        <dbReference type="Pfam" id="PF22936"/>
    </source>
</evidence>
<feature type="domain" description="Retrovirus-related Pol polyprotein from transposon TNT 1-94-like beta-barrel" evidence="1">
    <location>
        <begin position="36"/>
        <end position="111"/>
    </location>
</feature>
<protein>
    <recommendedName>
        <fullName evidence="1">Retrovirus-related Pol polyprotein from transposon TNT 1-94-like beta-barrel domain-containing protein</fullName>
    </recommendedName>
</protein>
<keyword evidence="3" id="KW-1185">Reference proteome</keyword>
<name>A0A5N6P3H4_9ASTR</name>
<dbReference type="InterPro" id="IPR054722">
    <property type="entry name" value="PolX-like_BBD"/>
</dbReference>
<proteinExistence type="predicted"/>
<gene>
    <name evidence="2" type="ORF">E3N88_14236</name>
</gene>
<evidence type="ECO:0000313" key="2">
    <source>
        <dbReference type="EMBL" id="KAD5802876.1"/>
    </source>
</evidence>
<organism evidence="2 3">
    <name type="scientific">Mikania micrantha</name>
    <name type="common">bitter vine</name>
    <dbReference type="NCBI Taxonomy" id="192012"/>
    <lineage>
        <taxon>Eukaryota</taxon>
        <taxon>Viridiplantae</taxon>
        <taxon>Streptophyta</taxon>
        <taxon>Embryophyta</taxon>
        <taxon>Tracheophyta</taxon>
        <taxon>Spermatophyta</taxon>
        <taxon>Magnoliopsida</taxon>
        <taxon>eudicotyledons</taxon>
        <taxon>Gunneridae</taxon>
        <taxon>Pentapetalae</taxon>
        <taxon>asterids</taxon>
        <taxon>campanulids</taxon>
        <taxon>Asterales</taxon>
        <taxon>Asteraceae</taxon>
        <taxon>Asteroideae</taxon>
        <taxon>Heliantheae alliance</taxon>
        <taxon>Eupatorieae</taxon>
        <taxon>Mikania</taxon>
    </lineage>
</organism>